<dbReference type="KEGG" id="nneo:PQG83_02825"/>
<keyword evidence="1" id="KW-1133">Transmembrane helix</keyword>
<dbReference type="EMBL" id="CP116968">
    <property type="protein sequence ID" value="WNM62698.1"/>
    <property type="molecule type" value="Genomic_DNA"/>
</dbReference>
<dbReference type="AlphaFoldDB" id="A0AA96JWM5"/>
<evidence type="ECO:0008006" key="4">
    <source>
        <dbReference type="Google" id="ProtNLM"/>
    </source>
</evidence>
<reference evidence="2 3" key="1">
    <citation type="submission" date="2023-01" db="EMBL/GenBank/DDBJ databases">
        <title>Cultivation and genomic characterization of new, ubiquitous marine nitrite-oxidizing bacteria from the Nitrospirales.</title>
        <authorList>
            <person name="Mueller A.J."/>
            <person name="Daebeler A."/>
            <person name="Herbold C.W."/>
            <person name="Kirkegaard R.H."/>
            <person name="Daims H."/>
        </authorList>
    </citation>
    <scope>NUCLEOTIDE SEQUENCE [LARGE SCALE GENOMIC DNA]</scope>
    <source>
        <strain evidence="2 3">DK</strain>
    </source>
</reference>
<keyword evidence="1" id="KW-0472">Membrane</keyword>
<dbReference type="Proteomes" id="UP001302494">
    <property type="component" value="Chromosome"/>
</dbReference>
<keyword evidence="1" id="KW-0812">Transmembrane</keyword>
<proteinExistence type="predicted"/>
<evidence type="ECO:0000313" key="2">
    <source>
        <dbReference type="EMBL" id="WNM62698.1"/>
    </source>
</evidence>
<protein>
    <recommendedName>
        <fullName evidence="4">Lipoprotein</fullName>
    </recommendedName>
</protein>
<sequence length="251" mass="28088">MFDWRHIGMKRSASWMGLMVVGGLFLGGCQTPQFQTLKILDSPNRVVALQAMRDAYDGKGYDHPVSITNEEMIQILQGIRAEQTGLYSASSSGNSSTHPVFSPSEIQFFAPLIVKGLSQATPEEMVTFFETAEIETDDLEKNFAITTSGGFYVAEGNFYVVVSNFSVKTPLWQDTQRSSYDVDAVRTNSLEQLKPQPGLLVFEPREFLVESPDGEIGSFLKGKPWQAAIRYREFLRHSIAPQAQKNERKSD</sequence>
<feature type="transmembrane region" description="Helical" evidence="1">
    <location>
        <begin position="12"/>
        <end position="28"/>
    </location>
</feature>
<evidence type="ECO:0000256" key="1">
    <source>
        <dbReference type="SAM" id="Phobius"/>
    </source>
</evidence>
<gene>
    <name evidence="2" type="ORF">PQG83_02825</name>
</gene>
<name>A0AA96JWM5_9BACT</name>
<organism evidence="2 3">
    <name type="scientific">Candidatus Nitrospira neomarina</name>
    <dbReference type="NCBI Taxonomy" id="3020899"/>
    <lineage>
        <taxon>Bacteria</taxon>
        <taxon>Pseudomonadati</taxon>
        <taxon>Nitrospirota</taxon>
        <taxon>Nitrospiria</taxon>
        <taxon>Nitrospirales</taxon>
        <taxon>Nitrospiraceae</taxon>
        <taxon>Nitrospira</taxon>
    </lineage>
</organism>
<dbReference type="RefSeq" id="WP_312746583.1">
    <property type="nucleotide sequence ID" value="NZ_CP116968.1"/>
</dbReference>
<keyword evidence="3" id="KW-1185">Reference proteome</keyword>
<accession>A0AA96JWM5</accession>
<dbReference type="PROSITE" id="PS51257">
    <property type="entry name" value="PROKAR_LIPOPROTEIN"/>
    <property type="match status" value="1"/>
</dbReference>
<evidence type="ECO:0000313" key="3">
    <source>
        <dbReference type="Proteomes" id="UP001302494"/>
    </source>
</evidence>